<evidence type="ECO:0000313" key="2">
    <source>
        <dbReference type="EMBL" id="GIY80326.1"/>
    </source>
</evidence>
<keyword evidence="3" id="KW-1185">Reference proteome</keyword>
<name>A0AAV4WEB5_CAEEX</name>
<dbReference type="EMBL" id="BPLR01015997">
    <property type="protein sequence ID" value="GIY80326.1"/>
    <property type="molecule type" value="Genomic_DNA"/>
</dbReference>
<keyword evidence="1" id="KW-0812">Transmembrane</keyword>
<reference evidence="2 3" key="1">
    <citation type="submission" date="2021-06" db="EMBL/GenBank/DDBJ databases">
        <title>Caerostris extrusa draft genome.</title>
        <authorList>
            <person name="Kono N."/>
            <person name="Arakawa K."/>
        </authorList>
    </citation>
    <scope>NUCLEOTIDE SEQUENCE [LARGE SCALE GENOMIC DNA]</scope>
</reference>
<evidence type="ECO:0000256" key="1">
    <source>
        <dbReference type="SAM" id="Phobius"/>
    </source>
</evidence>
<gene>
    <name evidence="2" type="ORF">CEXT_303261</name>
</gene>
<dbReference type="Proteomes" id="UP001054945">
    <property type="component" value="Unassembled WGS sequence"/>
</dbReference>
<feature type="transmembrane region" description="Helical" evidence="1">
    <location>
        <begin position="20"/>
        <end position="41"/>
    </location>
</feature>
<keyword evidence="1" id="KW-0472">Membrane</keyword>
<organism evidence="2 3">
    <name type="scientific">Caerostris extrusa</name>
    <name type="common">Bark spider</name>
    <name type="synonym">Caerostris bankana</name>
    <dbReference type="NCBI Taxonomy" id="172846"/>
    <lineage>
        <taxon>Eukaryota</taxon>
        <taxon>Metazoa</taxon>
        <taxon>Ecdysozoa</taxon>
        <taxon>Arthropoda</taxon>
        <taxon>Chelicerata</taxon>
        <taxon>Arachnida</taxon>
        <taxon>Araneae</taxon>
        <taxon>Araneomorphae</taxon>
        <taxon>Entelegynae</taxon>
        <taxon>Araneoidea</taxon>
        <taxon>Araneidae</taxon>
        <taxon>Caerostris</taxon>
    </lineage>
</organism>
<accession>A0AAV4WEB5</accession>
<evidence type="ECO:0000313" key="3">
    <source>
        <dbReference type="Proteomes" id="UP001054945"/>
    </source>
</evidence>
<dbReference type="AlphaFoldDB" id="A0AAV4WEB5"/>
<proteinExistence type="predicted"/>
<comment type="caution">
    <text evidence="2">The sequence shown here is derived from an EMBL/GenBank/DDBJ whole genome shotgun (WGS) entry which is preliminary data.</text>
</comment>
<sequence>MNSVTESLLNPMGRFAGCRFIATILAVHWKFWFGALLGFIFPSTLNPMERISPCRFNMSIRSADMITFKMAHFLRFTLNSAYESNDLLSLPTKHFIIKT</sequence>
<keyword evidence="1" id="KW-1133">Transmembrane helix</keyword>
<protein>
    <submittedName>
        <fullName evidence="2">Uncharacterized protein</fullName>
    </submittedName>
</protein>